<comment type="caution">
    <text evidence="2">The sequence shown here is derived from an EMBL/GenBank/DDBJ whole genome shotgun (WGS) entry which is preliminary data.</text>
</comment>
<protein>
    <submittedName>
        <fullName evidence="2">Uncharacterized protein</fullName>
    </submittedName>
</protein>
<dbReference type="Proteomes" id="UP000836841">
    <property type="component" value="Unassembled WGS sequence"/>
</dbReference>
<name>A0AAU9S291_THLAR</name>
<keyword evidence="1" id="KW-1133">Transmembrane helix</keyword>
<evidence type="ECO:0000256" key="1">
    <source>
        <dbReference type="SAM" id="Phobius"/>
    </source>
</evidence>
<reference evidence="2 3" key="1">
    <citation type="submission" date="2022-03" db="EMBL/GenBank/DDBJ databases">
        <authorList>
            <person name="Nunn A."/>
            <person name="Chopra R."/>
            <person name="Nunn A."/>
            <person name="Contreras Garrido A."/>
        </authorList>
    </citation>
    <scope>NUCLEOTIDE SEQUENCE [LARGE SCALE GENOMIC DNA]</scope>
</reference>
<keyword evidence="1" id="KW-0472">Membrane</keyword>
<proteinExistence type="predicted"/>
<accession>A0AAU9S291</accession>
<gene>
    <name evidence="2" type="ORF">TAV2_LOCUS11942</name>
</gene>
<evidence type="ECO:0000313" key="3">
    <source>
        <dbReference type="Proteomes" id="UP000836841"/>
    </source>
</evidence>
<dbReference type="AlphaFoldDB" id="A0AAU9S291"/>
<dbReference type="EMBL" id="CAJVSB020000535">
    <property type="protein sequence ID" value="CAH2056728.1"/>
    <property type="molecule type" value="Genomic_DNA"/>
</dbReference>
<organism evidence="2 3">
    <name type="scientific">Thlaspi arvense</name>
    <name type="common">Field penny-cress</name>
    <dbReference type="NCBI Taxonomy" id="13288"/>
    <lineage>
        <taxon>Eukaryota</taxon>
        <taxon>Viridiplantae</taxon>
        <taxon>Streptophyta</taxon>
        <taxon>Embryophyta</taxon>
        <taxon>Tracheophyta</taxon>
        <taxon>Spermatophyta</taxon>
        <taxon>Magnoliopsida</taxon>
        <taxon>eudicotyledons</taxon>
        <taxon>Gunneridae</taxon>
        <taxon>Pentapetalae</taxon>
        <taxon>rosids</taxon>
        <taxon>malvids</taxon>
        <taxon>Brassicales</taxon>
        <taxon>Brassicaceae</taxon>
        <taxon>Thlaspideae</taxon>
        <taxon>Thlaspi</taxon>
    </lineage>
</organism>
<keyword evidence="1" id="KW-0812">Transmembrane</keyword>
<sequence>MSRGEEVYKSRTTAYVIASWVLAAFGGLMFGYDIGISGLFFSSFVLFDYRENTKENHIENKKIRGLVWILIF</sequence>
<keyword evidence="3" id="KW-1185">Reference proteome</keyword>
<feature type="transmembrane region" description="Helical" evidence="1">
    <location>
        <begin position="20"/>
        <end position="47"/>
    </location>
</feature>
<evidence type="ECO:0000313" key="2">
    <source>
        <dbReference type="EMBL" id="CAH2056728.1"/>
    </source>
</evidence>